<dbReference type="RefSeq" id="XP_009047200.1">
    <property type="nucleotide sequence ID" value="XM_009048952.1"/>
</dbReference>
<dbReference type="AlphaFoldDB" id="V4B8G1"/>
<reference evidence="1 2" key="1">
    <citation type="journal article" date="2013" name="Nature">
        <title>Insights into bilaterian evolution from three spiralian genomes.</title>
        <authorList>
            <person name="Simakov O."/>
            <person name="Marletaz F."/>
            <person name="Cho S.J."/>
            <person name="Edsinger-Gonzales E."/>
            <person name="Havlak P."/>
            <person name="Hellsten U."/>
            <person name="Kuo D.H."/>
            <person name="Larsson T."/>
            <person name="Lv J."/>
            <person name="Arendt D."/>
            <person name="Savage R."/>
            <person name="Osoegawa K."/>
            <person name="de Jong P."/>
            <person name="Grimwood J."/>
            <person name="Chapman J.A."/>
            <person name="Shapiro H."/>
            <person name="Aerts A."/>
            <person name="Otillar R.P."/>
            <person name="Terry A.Y."/>
            <person name="Boore J.L."/>
            <person name="Grigoriev I.V."/>
            <person name="Lindberg D.R."/>
            <person name="Seaver E.C."/>
            <person name="Weisblat D.A."/>
            <person name="Putnam N.H."/>
            <person name="Rokhsar D.S."/>
        </authorList>
    </citation>
    <scope>NUCLEOTIDE SEQUENCE [LARGE SCALE GENOMIC DNA]</scope>
</reference>
<evidence type="ECO:0000313" key="1">
    <source>
        <dbReference type="EMBL" id="ESP02042.1"/>
    </source>
</evidence>
<protein>
    <submittedName>
        <fullName evidence="1">Uncharacterized protein</fullName>
    </submittedName>
</protein>
<proteinExistence type="predicted"/>
<evidence type="ECO:0000313" key="2">
    <source>
        <dbReference type="Proteomes" id="UP000030746"/>
    </source>
</evidence>
<sequence>MLMESSINSATILPPYEEEFEPVDNLHWSQETANSIYLFWIRQLQASTIKNWCLKLNNPTVILTVQLPTNGRFSPVAVTKSSGTASIKLSIANMFVKEVLAVGYDCLCSQGKNVGNPNSDTNVTNPKNLSG</sequence>
<dbReference type="KEGG" id="lgi:LOTGIDRAFT_157182"/>
<organism evidence="1 2">
    <name type="scientific">Lottia gigantea</name>
    <name type="common">Giant owl limpet</name>
    <dbReference type="NCBI Taxonomy" id="225164"/>
    <lineage>
        <taxon>Eukaryota</taxon>
        <taxon>Metazoa</taxon>
        <taxon>Spiralia</taxon>
        <taxon>Lophotrochozoa</taxon>
        <taxon>Mollusca</taxon>
        <taxon>Gastropoda</taxon>
        <taxon>Patellogastropoda</taxon>
        <taxon>Lottioidea</taxon>
        <taxon>Lottiidae</taxon>
        <taxon>Lottia</taxon>
    </lineage>
</organism>
<dbReference type="HOGENOM" id="CLU_1929941_0_0_1"/>
<keyword evidence="2" id="KW-1185">Reference proteome</keyword>
<dbReference type="Proteomes" id="UP000030746">
    <property type="component" value="Unassembled WGS sequence"/>
</dbReference>
<dbReference type="GeneID" id="20237246"/>
<gene>
    <name evidence="1" type="ORF">LOTGIDRAFT_157182</name>
</gene>
<dbReference type="EMBL" id="KB200329">
    <property type="protein sequence ID" value="ESP02042.1"/>
    <property type="molecule type" value="Genomic_DNA"/>
</dbReference>
<name>V4B8G1_LOTGI</name>
<accession>V4B8G1</accession>
<dbReference type="CTD" id="20237246"/>